<dbReference type="InterPro" id="IPR018496">
    <property type="entry name" value="PsdUridine_synth_RsuA/RluB_CS"/>
</dbReference>
<dbReference type="PROSITE" id="PS50889">
    <property type="entry name" value="S4"/>
    <property type="match status" value="1"/>
</dbReference>
<accession>A0A1W6K5M4</accession>
<evidence type="ECO:0000256" key="7">
    <source>
        <dbReference type="RuleBase" id="RU003887"/>
    </source>
</evidence>
<dbReference type="EMBL" id="CP020931">
    <property type="protein sequence ID" value="ARM82670.1"/>
    <property type="molecule type" value="Genomic_DNA"/>
</dbReference>
<dbReference type="GO" id="GO:0003723">
    <property type="term" value="F:RNA binding"/>
    <property type="evidence" value="ECO:0007669"/>
    <property type="project" value="UniProtKB-KW"/>
</dbReference>
<protein>
    <recommendedName>
        <fullName evidence="7">Pseudouridine synthase</fullName>
        <ecNumber evidence="7">5.4.99.-</ecNumber>
    </recommendedName>
</protein>
<dbReference type="SUPFAM" id="SSF55120">
    <property type="entry name" value="Pseudouridine synthase"/>
    <property type="match status" value="1"/>
</dbReference>
<dbReference type="CDD" id="cd00165">
    <property type="entry name" value="S4"/>
    <property type="match status" value="1"/>
</dbReference>
<evidence type="ECO:0000313" key="10">
    <source>
        <dbReference type="Proteomes" id="UP000193100"/>
    </source>
</evidence>
<comment type="similarity">
    <text evidence="1 7">Belongs to the pseudouridine synthase RsuA family.</text>
</comment>
<keyword evidence="3 7" id="KW-0413">Isomerase</keyword>
<dbReference type="Pfam" id="PF00849">
    <property type="entry name" value="PseudoU_synth_2"/>
    <property type="match status" value="1"/>
</dbReference>
<dbReference type="AlphaFoldDB" id="A0A1W6K5M4"/>
<evidence type="ECO:0000256" key="3">
    <source>
        <dbReference type="ARBA" id="ARBA00023235"/>
    </source>
</evidence>
<comment type="catalytic activity">
    <reaction evidence="4">
        <text>uridine(516) in 16S rRNA = pseudouridine(516) in 16S rRNA</text>
        <dbReference type="Rhea" id="RHEA:38867"/>
        <dbReference type="Rhea" id="RHEA-COMP:10089"/>
        <dbReference type="Rhea" id="RHEA-COMP:10090"/>
        <dbReference type="ChEBI" id="CHEBI:65314"/>
        <dbReference type="ChEBI" id="CHEBI:65315"/>
        <dbReference type="EC" id="5.4.99.19"/>
    </reaction>
</comment>
<name>A0A1W6K5M4_9GAMM</name>
<dbReference type="SMART" id="SM00363">
    <property type="entry name" value="S4"/>
    <property type="match status" value="1"/>
</dbReference>
<dbReference type="InterPro" id="IPR050343">
    <property type="entry name" value="RsuA_PseudoU_synthase"/>
</dbReference>
<evidence type="ECO:0000313" key="9">
    <source>
        <dbReference type="EMBL" id="ARM82670.1"/>
    </source>
</evidence>
<reference evidence="9 10" key="1">
    <citation type="submission" date="2017-04" db="EMBL/GenBank/DDBJ databases">
        <title>Genome Sequence of Marinobacter salarius strain SMR5 Isolated from a culture of the Diatom Skeletonema marinoi.</title>
        <authorList>
            <person name="Topel M."/>
            <person name="Pinder M.I.M."/>
            <person name="Johansson O.N."/>
            <person name="Kourtchenko O."/>
            <person name="Godhe A."/>
            <person name="Clarke A.K."/>
        </authorList>
    </citation>
    <scope>NUCLEOTIDE SEQUENCE [LARGE SCALE GENOMIC DNA]</scope>
    <source>
        <strain evidence="9 10">SMR5</strain>
    </source>
</reference>
<feature type="domain" description="RNA-binding S4" evidence="8">
    <location>
        <begin position="18"/>
        <end position="79"/>
    </location>
</feature>
<dbReference type="GO" id="GO:0005829">
    <property type="term" value="C:cytosol"/>
    <property type="evidence" value="ECO:0007669"/>
    <property type="project" value="UniProtKB-ARBA"/>
</dbReference>
<dbReference type="InterPro" id="IPR020094">
    <property type="entry name" value="TruA/RsuA/RluB/E/F_N"/>
</dbReference>
<dbReference type="GO" id="GO:0160136">
    <property type="term" value="F:16S rRNA pseudouridine(516) synthase activity"/>
    <property type="evidence" value="ECO:0007669"/>
    <property type="project" value="UniProtKB-EC"/>
</dbReference>
<keyword evidence="2 6" id="KW-0694">RNA-binding</keyword>
<dbReference type="Gene3D" id="3.30.70.1560">
    <property type="entry name" value="Alpha-L RNA-binding motif"/>
    <property type="match status" value="1"/>
</dbReference>
<evidence type="ECO:0000256" key="2">
    <source>
        <dbReference type="ARBA" id="ARBA00022884"/>
    </source>
</evidence>
<dbReference type="PANTHER" id="PTHR47683:SF4">
    <property type="entry name" value="PSEUDOURIDINE SYNTHASE"/>
    <property type="match status" value="1"/>
</dbReference>
<dbReference type="InterPro" id="IPR020103">
    <property type="entry name" value="PsdUridine_synth_cat_dom_sf"/>
</dbReference>
<dbReference type="Gene3D" id="3.10.290.10">
    <property type="entry name" value="RNA-binding S4 domain"/>
    <property type="match status" value="1"/>
</dbReference>
<dbReference type="NCBIfam" id="TIGR00093">
    <property type="entry name" value="pseudouridine synthase"/>
    <property type="match status" value="1"/>
</dbReference>
<dbReference type="Proteomes" id="UP000193100">
    <property type="component" value="Chromosome"/>
</dbReference>
<dbReference type="GO" id="GO:0000455">
    <property type="term" value="P:enzyme-directed rRNA pseudouridine synthesis"/>
    <property type="evidence" value="ECO:0007669"/>
    <property type="project" value="UniProtKB-ARBA"/>
</dbReference>
<dbReference type="CDD" id="cd02553">
    <property type="entry name" value="PseudoU_synth_RsuA"/>
    <property type="match status" value="1"/>
</dbReference>
<dbReference type="PANTHER" id="PTHR47683">
    <property type="entry name" value="PSEUDOURIDINE SYNTHASE FAMILY PROTEIN-RELATED"/>
    <property type="match status" value="1"/>
</dbReference>
<evidence type="ECO:0000256" key="5">
    <source>
        <dbReference type="ARBA" id="ARBA00037590"/>
    </source>
</evidence>
<evidence type="ECO:0000259" key="8">
    <source>
        <dbReference type="SMART" id="SM00363"/>
    </source>
</evidence>
<dbReference type="InterPro" id="IPR006145">
    <property type="entry name" value="PsdUridine_synth_RsuA/RluA"/>
</dbReference>
<evidence type="ECO:0000256" key="1">
    <source>
        <dbReference type="ARBA" id="ARBA00008348"/>
    </source>
</evidence>
<dbReference type="InterPro" id="IPR042092">
    <property type="entry name" value="PsdUridine_s_RsuA/RluB/E/F_cat"/>
</dbReference>
<dbReference type="Gene3D" id="3.30.70.580">
    <property type="entry name" value="Pseudouridine synthase I, catalytic domain, N-terminal subdomain"/>
    <property type="match status" value="1"/>
</dbReference>
<organism evidence="9 10">
    <name type="scientific">Marinobacter salarius</name>
    <dbReference type="NCBI Taxonomy" id="1420917"/>
    <lineage>
        <taxon>Bacteria</taxon>
        <taxon>Pseudomonadati</taxon>
        <taxon>Pseudomonadota</taxon>
        <taxon>Gammaproteobacteria</taxon>
        <taxon>Pseudomonadales</taxon>
        <taxon>Marinobacteraceae</taxon>
        <taxon>Marinobacter</taxon>
    </lineage>
</organism>
<dbReference type="InterPro" id="IPR000748">
    <property type="entry name" value="PsdUridine_synth_RsuA/RluB/E/F"/>
</dbReference>
<dbReference type="EC" id="5.4.99.-" evidence="7"/>
<evidence type="ECO:0000256" key="4">
    <source>
        <dbReference type="ARBA" id="ARBA00036749"/>
    </source>
</evidence>
<dbReference type="PROSITE" id="PS01149">
    <property type="entry name" value="PSI_RSU"/>
    <property type="match status" value="1"/>
</dbReference>
<dbReference type="InterPro" id="IPR036986">
    <property type="entry name" value="S4_RNA-bd_sf"/>
</dbReference>
<dbReference type="Pfam" id="PF01479">
    <property type="entry name" value="S4"/>
    <property type="match status" value="1"/>
</dbReference>
<dbReference type="FunFam" id="3.30.70.1560:FF:000001">
    <property type="entry name" value="Pseudouridine synthase"/>
    <property type="match status" value="1"/>
</dbReference>
<proteinExistence type="inferred from homology"/>
<dbReference type="SUPFAM" id="SSF55174">
    <property type="entry name" value="Alpha-L RNA-binding motif"/>
    <property type="match status" value="1"/>
</dbReference>
<gene>
    <name evidence="9" type="primary">rsuA</name>
    <name evidence="9" type="ORF">MARSALSMR5_00570</name>
</gene>
<evidence type="ECO:0000256" key="6">
    <source>
        <dbReference type="PROSITE-ProRule" id="PRU00182"/>
    </source>
</evidence>
<sequence length="247" mass="27102">MPCQPNAAAARRRVYLSMRLDYFIANATTLSRRDAKKTISSGRIRVDGQICRKSASPVAADTRVSLDDQPLSLPGERYLMLHKPAGVISATTDSQQPTALDLLPADVRHGLHIAGRLDADTTGLLLLTTDGQWSHRITSPRVKCPKTYRVTLAEPIDDLAITQLQQGVLLHGESRPTRPADVHLLNAGEIDLTLSEGRYHQVKRMLAAVGNHVTGLHRWRVGPLILDNSLAPGEYRELTTEEVNSLG</sequence>
<comment type="function">
    <text evidence="5">Responsible for synthesis of pseudouridine from uracil-516 in 16S ribosomal RNA.</text>
</comment>
<dbReference type="InterPro" id="IPR002942">
    <property type="entry name" value="S4_RNA-bd"/>
</dbReference>